<evidence type="ECO:0000256" key="1">
    <source>
        <dbReference type="ARBA" id="ARBA00022491"/>
    </source>
</evidence>
<dbReference type="Gene3D" id="3.40.50.2300">
    <property type="match status" value="2"/>
</dbReference>
<evidence type="ECO:0000256" key="4">
    <source>
        <dbReference type="ARBA" id="ARBA00023163"/>
    </source>
</evidence>
<dbReference type="CDD" id="cd01392">
    <property type="entry name" value="HTH_LacI"/>
    <property type="match status" value="1"/>
</dbReference>
<accession>A0A0H1R4C4</accession>
<dbReference type="STRING" id="1225564.AA309_29945"/>
<feature type="domain" description="HTH lacI-type" evidence="6">
    <location>
        <begin position="11"/>
        <end position="65"/>
    </location>
</feature>
<reference evidence="7 8" key="1">
    <citation type="submission" date="2015-05" db="EMBL/GenBank/DDBJ databases">
        <title>Draft genome sequence of Microvirga vignae strain BR3299, a novel nitrogen fixing bacteria isolated from Brazil semi-aired region.</title>
        <authorList>
            <person name="Zilli J.E."/>
            <person name="Passos S.R."/>
            <person name="Leite J."/>
            <person name="Baldani J.I."/>
            <person name="Xavier G.R."/>
            <person name="Rumjaneck N.G."/>
            <person name="Simoes-Araujo J.L."/>
        </authorList>
    </citation>
    <scope>NUCLEOTIDE SEQUENCE [LARGE SCALE GENOMIC DNA]</scope>
    <source>
        <strain evidence="7 8">BR3299</strain>
    </source>
</reference>
<evidence type="ECO:0000313" key="8">
    <source>
        <dbReference type="Proteomes" id="UP000035489"/>
    </source>
</evidence>
<evidence type="ECO:0000256" key="2">
    <source>
        <dbReference type="ARBA" id="ARBA00023015"/>
    </source>
</evidence>
<dbReference type="RefSeq" id="WP_047192686.1">
    <property type="nucleotide sequence ID" value="NZ_LCYG01000128.1"/>
</dbReference>
<dbReference type="Gene3D" id="1.10.260.40">
    <property type="entry name" value="lambda repressor-like DNA-binding domains"/>
    <property type="match status" value="1"/>
</dbReference>
<sequence length="374" mass="39870">MEHSDTYKRSVTVQDVAQRAGVSKATAARVLGGYGAASAAVKAKVLAASKELGYQPNELARSISTGRSGTIGVIVGDIENPYFGLAVRGISDAASAAGFDVILANSGEEIEKERDAVRVLTGKRVDGLIVTPARASETRHLREVHQSGRPLVLLDRAVPGLGVDMVVCDDKDAASAATRLLIKAGHRRIAYISAVASDDAIYKSRDQIDTSTVMERIDGFLDASRQAGIERPERFIRLGATGSAASHKIVTDLLNLPERPTAILASDNVVALEVFKTIRGLGLLLPDDVSLIAFHDADWTSVTTPPITVIAQPIYDLGLESARILIERIRGTAAAPRQVVVKTTLIERQSIGAPVRSDEVPPSRRARASKRMAS</sequence>
<dbReference type="InterPro" id="IPR001761">
    <property type="entry name" value="Peripla_BP/Lac1_sug-bd_dom"/>
</dbReference>
<evidence type="ECO:0000256" key="5">
    <source>
        <dbReference type="SAM" id="MobiDB-lite"/>
    </source>
</evidence>
<evidence type="ECO:0000259" key="6">
    <source>
        <dbReference type="PROSITE" id="PS50932"/>
    </source>
</evidence>
<dbReference type="Pfam" id="PF00532">
    <property type="entry name" value="Peripla_BP_1"/>
    <property type="match status" value="1"/>
</dbReference>
<dbReference type="PROSITE" id="PS00356">
    <property type="entry name" value="HTH_LACI_1"/>
    <property type="match status" value="1"/>
</dbReference>
<evidence type="ECO:0000256" key="3">
    <source>
        <dbReference type="ARBA" id="ARBA00023125"/>
    </source>
</evidence>
<dbReference type="PATRIC" id="fig|1225564.3.peg.737"/>
<dbReference type="GO" id="GO:0000976">
    <property type="term" value="F:transcription cis-regulatory region binding"/>
    <property type="evidence" value="ECO:0007669"/>
    <property type="project" value="TreeGrafter"/>
</dbReference>
<dbReference type="InterPro" id="IPR028082">
    <property type="entry name" value="Peripla_BP_I"/>
</dbReference>
<gene>
    <name evidence="7" type="ORF">AA309_29945</name>
</gene>
<dbReference type="OrthoDB" id="9772505at2"/>
<dbReference type="PANTHER" id="PTHR30146:SF148">
    <property type="entry name" value="HTH-TYPE TRANSCRIPTIONAL REPRESSOR PURR-RELATED"/>
    <property type="match status" value="1"/>
</dbReference>
<keyword evidence="3" id="KW-0238">DNA-binding</keyword>
<evidence type="ECO:0000313" key="7">
    <source>
        <dbReference type="EMBL" id="KLK89666.1"/>
    </source>
</evidence>
<dbReference type="Proteomes" id="UP000035489">
    <property type="component" value="Unassembled WGS sequence"/>
</dbReference>
<comment type="caution">
    <text evidence="7">The sequence shown here is derived from an EMBL/GenBank/DDBJ whole genome shotgun (WGS) entry which is preliminary data.</text>
</comment>
<organism evidence="7 8">
    <name type="scientific">Microvirga vignae</name>
    <dbReference type="NCBI Taxonomy" id="1225564"/>
    <lineage>
        <taxon>Bacteria</taxon>
        <taxon>Pseudomonadati</taxon>
        <taxon>Pseudomonadota</taxon>
        <taxon>Alphaproteobacteria</taxon>
        <taxon>Hyphomicrobiales</taxon>
        <taxon>Methylobacteriaceae</taxon>
        <taxon>Microvirga</taxon>
    </lineage>
</organism>
<dbReference type="PROSITE" id="PS50932">
    <property type="entry name" value="HTH_LACI_2"/>
    <property type="match status" value="1"/>
</dbReference>
<dbReference type="PANTHER" id="PTHR30146">
    <property type="entry name" value="LACI-RELATED TRANSCRIPTIONAL REPRESSOR"/>
    <property type="match status" value="1"/>
</dbReference>
<dbReference type="InterPro" id="IPR010982">
    <property type="entry name" value="Lambda_DNA-bd_dom_sf"/>
</dbReference>
<dbReference type="Pfam" id="PF00356">
    <property type="entry name" value="LacI"/>
    <property type="match status" value="1"/>
</dbReference>
<dbReference type="SMART" id="SM00354">
    <property type="entry name" value="HTH_LACI"/>
    <property type="match status" value="1"/>
</dbReference>
<protein>
    <submittedName>
        <fullName evidence="7">LacI family transcriptional regulator</fullName>
    </submittedName>
</protein>
<dbReference type="SUPFAM" id="SSF47413">
    <property type="entry name" value="lambda repressor-like DNA-binding domains"/>
    <property type="match status" value="1"/>
</dbReference>
<dbReference type="SUPFAM" id="SSF53822">
    <property type="entry name" value="Periplasmic binding protein-like I"/>
    <property type="match status" value="1"/>
</dbReference>
<dbReference type="AlphaFoldDB" id="A0A0H1R4C4"/>
<dbReference type="CDD" id="cd06267">
    <property type="entry name" value="PBP1_LacI_sugar_binding-like"/>
    <property type="match status" value="1"/>
</dbReference>
<dbReference type="EMBL" id="LCYG01000128">
    <property type="protein sequence ID" value="KLK89666.1"/>
    <property type="molecule type" value="Genomic_DNA"/>
</dbReference>
<keyword evidence="4" id="KW-0804">Transcription</keyword>
<keyword evidence="8" id="KW-1185">Reference proteome</keyword>
<keyword evidence="2" id="KW-0805">Transcription regulation</keyword>
<name>A0A0H1R4C4_9HYPH</name>
<feature type="compositionally biased region" description="Basic residues" evidence="5">
    <location>
        <begin position="364"/>
        <end position="374"/>
    </location>
</feature>
<keyword evidence="1" id="KW-0678">Repressor</keyword>
<proteinExistence type="predicted"/>
<feature type="region of interest" description="Disordered" evidence="5">
    <location>
        <begin position="353"/>
        <end position="374"/>
    </location>
</feature>
<dbReference type="GO" id="GO:0003700">
    <property type="term" value="F:DNA-binding transcription factor activity"/>
    <property type="evidence" value="ECO:0007669"/>
    <property type="project" value="TreeGrafter"/>
</dbReference>
<dbReference type="InterPro" id="IPR000843">
    <property type="entry name" value="HTH_LacI"/>
</dbReference>